<reference evidence="3" key="1">
    <citation type="submission" date="2016-11" db="UniProtKB">
        <authorList>
            <consortium name="WormBaseParasite"/>
        </authorList>
    </citation>
    <scope>IDENTIFICATION</scope>
</reference>
<dbReference type="STRING" id="1561998.A0A1I7T093"/>
<evidence type="ECO:0000313" key="3">
    <source>
        <dbReference type="WBParaSite" id="Csp11.Scaffold441.g1170.t1"/>
    </source>
</evidence>
<keyword evidence="1" id="KW-0732">Signal</keyword>
<feature type="signal peptide" evidence="1">
    <location>
        <begin position="1"/>
        <end position="21"/>
    </location>
</feature>
<dbReference type="Proteomes" id="UP000095282">
    <property type="component" value="Unplaced"/>
</dbReference>
<evidence type="ECO:0000313" key="2">
    <source>
        <dbReference type="Proteomes" id="UP000095282"/>
    </source>
</evidence>
<sequence length="495" mass="55086">MEYSVYQILLVFCIFLKHSYTLECSNKTVNFDATTTSFKIQSDPTDLSSKYCKYTFTLPQYFVPSIGFLNIQLTGSNKIFARQYTDYGGSKVVEFNGSNTTMTSKLSTFAPVNFTIEISLPAKTATDTFSILIQVSDKTPVITGDTFIVKKDLGTLIESSAIQGNFSILQVFDTQSPQATLYTIRVAIFTDPNALMDLIFVYDDGVCKGSLLDVFNAQNSTINKICYGTQFAIVNTNQGIAGIYTVLISEAHEWDEKSVSITNAPLGNTTQILTATNGLVVLHEIRNPIAGTIIPNFYQQISFRGDGELKVFAGCVTGTQESRRIATITPSTAHNYENLLIYGKCKTFVLTKGVLQWQSTQMFPTDTFRHEIGRKGVIMSSDYPYPNSDTTTRNYLIQSPSSSSNENIIVNYETASMASDVFFFIDQYIKAYTDANKTITPTDTTYTSISTYQQYILYNAPNNSDGFLVRYTVTSSSRISSFIGAFFVVFSVCFY</sequence>
<accession>A0A1I7T093</accession>
<keyword evidence="2" id="KW-1185">Reference proteome</keyword>
<proteinExistence type="predicted"/>
<protein>
    <submittedName>
        <fullName evidence="3">CUB_2 domain-containing protein</fullName>
    </submittedName>
</protein>
<dbReference type="eggNOG" id="ENOG502TGC3">
    <property type="taxonomic scope" value="Eukaryota"/>
</dbReference>
<dbReference type="WBParaSite" id="Csp11.Scaffold441.g1170.t1">
    <property type="protein sequence ID" value="Csp11.Scaffold441.g1170.t1"/>
    <property type="gene ID" value="Csp11.Scaffold441.g1170"/>
</dbReference>
<dbReference type="AlphaFoldDB" id="A0A1I7T093"/>
<name>A0A1I7T093_9PELO</name>
<evidence type="ECO:0000256" key="1">
    <source>
        <dbReference type="SAM" id="SignalP"/>
    </source>
</evidence>
<feature type="chain" id="PRO_5009306878" evidence="1">
    <location>
        <begin position="22"/>
        <end position="495"/>
    </location>
</feature>
<organism evidence="2 3">
    <name type="scientific">Caenorhabditis tropicalis</name>
    <dbReference type="NCBI Taxonomy" id="1561998"/>
    <lineage>
        <taxon>Eukaryota</taxon>
        <taxon>Metazoa</taxon>
        <taxon>Ecdysozoa</taxon>
        <taxon>Nematoda</taxon>
        <taxon>Chromadorea</taxon>
        <taxon>Rhabditida</taxon>
        <taxon>Rhabditina</taxon>
        <taxon>Rhabditomorpha</taxon>
        <taxon>Rhabditoidea</taxon>
        <taxon>Rhabditidae</taxon>
        <taxon>Peloderinae</taxon>
        <taxon>Caenorhabditis</taxon>
    </lineage>
</organism>